<dbReference type="InterPro" id="IPR019289">
    <property type="entry name" value="Phage_tail_E/E"/>
</dbReference>
<keyword evidence="2" id="KW-1185">Reference proteome</keyword>
<dbReference type="OrthoDB" id="17993at10239"/>
<protein>
    <recommendedName>
        <fullName evidence="3">Phage tail assembly protein</fullName>
    </recommendedName>
</protein>
<evidence type="ECO:0000313" key="2">
    <source>
        <dbReference type="Proteomes" id="UP000029362"/>
    </source>
</evidence>
<organism evidence="1 2">
    <name type="scientific">Escherichia phage vB_EcoM-ep3</name>
    <dbReference type="NCBI Taxonomy" id="1541883"/>
    <lineage>
        <taxon>Viruses</taxon>
        <taxon>Duplodnaviria</taxon>
        <taxon>Heunggongvirae</taxon>
        <taxon>Uroviricota</taxon>
        <taxon>Caudoviricetes</taxon>
        <taxon>Iiscvirinae</taxon>
        <taxon>Jilinvirus</taxon>
        <taxon>Jilinvirus ep3</taxon>
    </lineage>
</organism>
<evidence type="ECO:0000313" key="1">
    <source>
        <dbReference type="EMBL" id="AIM50573.1"/>
    </source>
</evidence>
<accession>A0A088FQX2</accession>
<evidence type="ECO:0008006" key="3">
    <source>
        <dbReference type="Google" id="ProtNLM"/>
    </source>
</evidence>
<sequence length="94" mass="10582">MAKLPDYLKFNHETGHCDITLSRPLKIAGVDVSVLRMREPTVADQEIASDMGGSDAAREIQTFANLCEQAPDDIRRLPLKDYKRLQSAYISFLD</sequence>
<name>A0A088FQX2_9CAUD</name>
<dbReference type="KEGG" id="vg:22112980"/>
<reference evidence="1 2" key="2">
    <citation type="journal article" date="2015" name="Virus Genes">
        <title>Genome sequencing and analysis of an Escherichia coli phage vB_EcoM-ep3 with a novel lysin, Lysep3.</title>
        <authorList>
            <person name="Lv M."/>
            <person name="Wang S."/>
            <person name="Yan G."/>
            <person name="Sun C."/>
            <person name="Feng X."/>
            <person name="Gu J."/>
            <person name="Han W."/>
            <person name="Lei L."/>
        </authorList>
    </citation>
    <scope>NUCLEOTIDE SEQUENCE [LARGE SCALE GENOMIC DNA]</scope>
</reference>
<reference evidence="2" key="1">
    <citation type="submission" date="2014-12" db="EMBL/GenBank/DDBJ databases">
        <authorList>
            <person name="Lv M."/>
            <person name="Lei L."/>
        </authorList>
    </citation>
    <scope>NUCLEOTIDE SEQUENCE [LARGE SCALE GENOMIC DNA]</scope>
</reference>
<dbReference type="RefSeq" id="YP_009100039.1">
    <property type="nucleotide sequence ID" value="NC_025430.1"/>
</dbReference>
<gene>
    <name evidence="1" type="ORF">ep3_0047</name>
</gene>
<proteinExistence type="predicted"/>
<dbReference type="EMBL" id="KM360178">
    <property type="protein sequence ID" value="AIM50573.1"/>
    <property type="molecule type" value="Genomic_DNA"/>
</dbReference>
<dbReference type="Pfam" id="PF10109">
    <property type="entry name" value="Phage_TAC_7"/>
    <property type="match status" value="1"/>
</dbReference>
<dbReference type="Proteomes" id="UP000029362">
    <property type="component" value="Segment"/>
</dbReference>
<dbReference type="GeneID" id="22112980"/>